<dbReference type="HAMAP" id="MF_00972">
    <property type="entry name" value="tRNA_aden_deaminase"/>
    <property type="match status" value="1"/>
</dbReference>
<dbReference type="Gene3D" id="3.40.140.10">
    <property type="entry name" value="Cytidine Deaminase, domain 2"/>
    <property type="match status" value="1"/>
</dbReference>
<evidence type="ECO:0000256" key="6">
    <source>
        <dbReference type="ARBA" id="ARBA00022833"/>
    </source>
</evidence>
<feature type="binding site" evidence="8">
    <location>
        <position position="83"/>
    </location>
    <ligand>
        <name>Zn(2+)</name>
        <dbReference type="ChEBI" id="CHEBI:29105"/>
        <note>catalytic</note>
    </ligand>
</feature>
<evidence type="ECO:0000256" key="5">
    <source>
        <dbReference type="ARBA" id="ARBA00022801"/>
    </source>
</evidence>
<dbReference type="EMBL" id="CP157940">
    <property type="protein sequence ID" value="XBS53325.1"/>
    <property type="molecule type" value="Genomic_DNA"/>
</dbReference>
<evidence type="ECO:0000259" key="9">
    <source>
        <dbReference type="PROSITE" id="PS51747"/>
    </source>
</evidence>
<dbReference type="InterPro" id="IPR058535">
    <property type="entry name" value="MafB19-deam"/>
</dbReference>
<evidence type="ECO:0000256" key="4">
    <source>
        <dbReference type="ARBA" id="ARBA00022723"/>
    </source>
</evidence>
<dbReference type="AlphaFoldDB" id="A0AAU7PM45"/>
<evidence type="ECO:0000256" key="1">
    <source>
        <dbReference type="ARBA" id="ARBA00010669"/>
    </source>
</evidence>
<evidence type="ECO:0000256" key="2">
    <source>
        <dbReference type="ARBA" id="ARBA00011738"/>
    </source>
</evidence>
<feature type="active site" description="Proton donor" evidence="8">
    <location>
        <position position="55"/>
    </location>
</feature>
<dbReference type="EC" id="3.5.4.33" evidence="8"/>
<dbReference type="GO" id="GO:0052717">
    <property type="term" value="F:tRNA-specific adenosine-34 deaminase activity"/>
    <property type="evidence" value="ECO:0007669"/>
    <property type="project" value="UniProtKB-UniRule"/>
</dbReference>
<comment type="catalytic activity">
    <reaction evidence="7 8">
        <text>adenosine(34) in tRNA + H2O + H(+) = inosine(34) in tRNA + NH4(+)</text>
        <dbReference type="Rhea" id="RHEA:43168"/>
        <dbReference type="Rhea" id="RHEA-COMP:10373"/>
        <dbReference type="Rhea" id="RHEA-COMP:10374"/>
        <dbReference type="ChEBI" id="CHEBI:15377"/>
        <dbReference type="ChEBI" id="CHEBI:15378"/>
        <dbReference type="ChEBI" id="CHEBI:28938"/>
        <dbReference type="ChEBI" id="CHEBI:74411"/>
        <dbReference type="ChEBI" id="CHEBI:82852"/>
        <dbReference type="EC" id="3.5.4.33"/>
    </reaction>
</comment>
<accession>A0AAU7PM45</accession>
<dbReference type="FunFam" id="3.40.140.10:FF:000005">
    <property type="entry name" value="tRNA-specific adenosine deaminase"/>
    <property type="match status" value="1"/>
</dbReference>
<comment type="function">
    <text evidence="8">Catalyzes the deamination of adenosine to inosine at the wobble position 34 of tRNA(Arg2).</text>
</comment>
<dbReference type="InterPro" id="IPR016193">
    <property type="entry name" value="Cytidine_deaminase-like"/>
</dbReference>
<dbReference type="PANTHER" id="PTHR11079:SF202">
    <property type="entry name" value="TRNA-SPECIFIC ADENOSINE DEAMINASE"/>
    <property type="match status" value="1"/>
</dbReference>
<dbReference type="InterPro" id="IPR028883">
    <property type="entry name" value="tRNA_aden_deaminase"/>
</dbReference>
<evidence type="ECO:0000313" key="10">
    <source>
        <dbReference type="EMBL" id="XBS53325.1"/>
    </source>
</evidence>
<dbReference type="SUPFAM" id="SSF53927">
    <property type="entry name" value="Cytidine deaminase-like"/>
    <property type="match status" value="1"/>
</dbReference>
<evidence type="ECO:0000256" key="8">
    <source>
        <dbReference type="HAMAP-Rule" id="MF_00972"/>
    </source>
</evidence>
<comment type="cofactor">
    <cofactor evidence="8">
        <name>Zn(2+)</name>
        <dbReference type="ChEBI" id="CHEBI:29105"/>
    </cofactor>
    <text evidence="8">Binds 1 zinc ion per subunit.</text>
</comment>
<dbReference type="GO" id="GO:0002100">
    <property type="term" value="P:tRNA wobble adenosine to inosine editing"/>
    <property type="evidence" value="ECO:0007669"/>
    <property type="project" value="UniProtKB-UniRule"/>
</dbReference>
<feature type="binding site" evidence="8">
    <location>
        <position position="86"/>
    </location>
    <ligand>
        <name>Zn(2+)</name>
        <dbReference type="ChEBI" id="CHEBI:29105"/>
        <note>catalytic</note>
    </ligand>
</feature>
<comment type="subunit">
    <text evidence="2 8">Homodimer.</text>
</comment>
<dbReference type="RefSeq" id="WP_349945250.1">
    <property type="nucleotide sequence ID" value="NZ_CP157940.1"/>
</dbReference>
<dbReference type="NCBIfam" id="NF008113">
    <property type="entry name" value="PRK10860.1"/>
    <property type="match status" value="1"/>
</dbReference>
<proteinExistence type="inferred from homology"/>
<dbReference type="Pfam" id="PF14437">
    <property type="entry name" value="MafB19-deam"/>
    <property type="match status" value="1"/>
</dbReference>
<gene>
    <name evidence="8 10" type="primary">tadA</name>
    <name evidence="10" type="ORF">ABFV83_16105</name>
</gene>
<keyword evidence="3 8" id="KW-0819">tRNA processing</keyword>
<evidence type="ECO:0000256" key="3">
    <source>
        <dbReference type="ARBA" id="ARBA00022694"/>
    </source>
</evidence>
<dbReference type="InterPro" id="IPR016192">
    <property type="entry name" value="APOBEC/CMP_deaminase_Zn-bd"/>
</dbReference>
<feature type="domain" description="CMP/dCMP-type deaminase" evidence="9">
    <location>
        <begin position="2"/>
        <end position="125"/>
    </location>
</feature>
<keyword evidence="4 8" id="KW-0479">Metal-binding</keyword>
<reference evidence="10" key="1">
    <citation type="submission" date="2024-06" db="EMBL/GenBank/DDBJ databases">
        <title>Lacrimispora cavernae sp. nov., a novel anaerobe isolated from bat guano pile inside a cave.</title>
        <authorList>
            <person name="Miller S.L."/>
            <person name="Lu N."/>
            <person name="King J."/>
            <person name="Sankaranarayanan K."/>
            <person name="Lawson P.A."/>
        </authorList>
    </citation>
    <scope>NUCLEOTIDE SEQUENCE</scope>
    <source>
        <strain evidence="10">BS-2</strain>
    </source>
</reference>
<sequence length="164" mass="18324">MTTDEKYMRTAIRQAEKAGAIGEVPIGCVIVYEDKIIARGYNRRTIDKNVLSHAEINAIRKACRKIGDWRLENCTMYVTLEPCPMCAGAIVQARIPRVVIGCMNAKAGCAGSVLDMLHEEGFNHQVETETGVLGEACSQMMKDFFKELRERNKKKLEDKSPSTP</sequence>
<evidence type="ECO:0000256" key="7">
    <source>
        <dbReference type="ARBA" id="ARBA00048045"/>
    </source>
</evidence>
<keyword evidence="6 8" id="KW-0862">Zinc</keyword>
<dbReference type="CDD" id="cd01285">
    <property type="entry name" value="nucleoside_deaminase"/>
    <property type="match status" value="1"/>
</dbReference>
<dbReference type="PROSITE" id="PS51747">
    <property type="entry name" value="CYT_DCMP_DEAMINASES_2"/>
    <property type="match status" value="1"/>
</dbReference>
<keyword evidence="5 8" id="KW-0378">Hydrolase</keyword>
<comment type="similarity">
    <text evidence="1">Belongs to the cytidine and deoxycytidylate deaminase family. ADAT2 subfamily.</text>
</comment>
<dbReference type="PROSITE" id="PS00903">
    <property type="entry name" value="CYT_DCMP_DEAMINASES_1"/>
    <property type="match status" value="1"/>
</dbReference>
<dbReference type="GO" id="GO:0008270">
    <property type="term" value="F:zinc ion binding"/>
    <property type="evidence" value="ECO:0007669"/>
    <property type="project" value="UniProtKB-UniRule"/>
</dbReference>
<dbReference type="PANTHER" id="PTHR11079">
    <property type="entry name" value="CYTOSINE DEAMINASE FAMILY MEMBER"/>
    <property type="match status" value="1"/>
</dbReference>
<name>A0AAU7PM45_9FIRM</name>
<feature type="binding site" evidence="8">
    <location>
        <position position="53"/>
    </location>
    <ligand>
        <name>Zn(2+)</name>
        <dbReference type="ChEBI" id="CHEBI:29105"/>
        <note>catalytic</note>
    </ligand>
</feature>
<dbReference type="InterPro" id="IPR002125">
    <property type="entry name" value="CMP_dCMP_dom"/>
</dbReference>
<protein>
    <recommendedName>
        <fullName evidence="8">tRNA-specific adenosine deaminase</fullName>
        <ecNumber evidence="8">3.5.4.33</ecNumber>
    </recommendedName>
</protein>
<organism evidence="10">
    <name type="scientific">Lacrimispora sp. BS-2</name>
    <dbReference type="NCBI Taxonomy" id="3151850"/>
    <lineage>
        <taxon>Bacteria</taxon>
        <taxon>Bacillati</taxon>
        <taxon>Bacillota</taxon>
        <taxon>Clostridia</taxon>
        <taxon>Lachnospirales</taxon>
        <taxon>Lachnospiraceae</taxon>
        <taxon>Lacrimispora</taxon>
    </lineage>
</organism>